<comment type="similarity">
    <text evidence="1">Belongs to the ABC transporter superfamily.</text>
</comment>
<dbReference type="Gene3D" id="3.40.50.300">
    <property type="entry name" value="P-loop containing nucleotide triphosphate hydrolases"/>
    <property type="match status" value="1"/>
</dbReference>
<dbReference type="SMART" id="SM00382">
    <property type="entry name" value="AAA"/>
    <property type="match status" value="1"/>
</dbReference>
<dbReference type="STRING" id="1291052.FC18_GL000512"/>
<dbReference type="PANTHER" id="PTHR42711:SF5">
    <property type="entry name" value="ABC TRANSPORTER ATP-BINDING PROTEIN NATA"/>
    <property type="match status" value="1"/>
</dbReference>
<dbReference type="InterPro" id="IPR050763">
    <property type="entry name" value="ABC_transporter_ATP-binding"/>
</dbReference>
<dbReference type="GO" id="GO:0005524">
    <property type="term" value="F:ATP binding"/>
    <property type="evidence" value="ECO:0007669"/>
    <property type="project" value="UniProtKB-KW"/>
</dbReference>
<evidence type="ECO:0000256" key="1">
    <source>
        <dbReference type="ARBA" id="ARBA00005417"/>
    </source>
</evidence>
<dbReference type="InterPro" id="IPR027417">
    <property type="entry name" value="P-loop_NTPase"/>
</dbReference>
<keyword evidence="7" id="KW-1185">Reference proteome</keyword>
<reference evidence="6 7" key="1">
    <citation type="journal article" date="2015" name="Genome Announc.">
        <title>Expanding the biotechnology potential of lactobacilli through comparative genomics of 213 strains and associated genera.</title>
        <authorList>
            <person name="Sun Z."/>
            <person name="Harris H.M."/>
            <person name="McCann A."/>
            <person name="Guo C."/>
            <person name="Argimon S."/>
            <person name="Zhang W."/>
            <person name="Yang X."/>
            <person name="Jeffery I.B."/>
            <person name="Cooney J.C."/>
            <person name="Kagawa T.F."/>
            <person name="Liu W."/>
            <person name="Song Y."/>
            <person name="Salvetti E."/>
            <person name="Wrobel A."/>
            <person name="Rasinkangas P."/>
            <person name="Parkhill J."/>
            <person name="Rea M.C."/>
            <person name="O'Sullivan O."/>
            <person name="Ritari J."/>
            <person name="Douillard F.P."/>
            <person name="Paul Ross R."/>
            <person name="Yang R."/>
            <person name="Briner A.E."/>
            <person name="Felis G.E."/>
            <person name="de Vos W.M."/>
            <person name="Barrangou R."/>
            <person name="Klaenhammer T.R."/>
            <person name="Caufield P.W."/>
            <person name="Cui Y."/>
            <person name="Zhang H."/>
            <person name="O'Toole P.W."/>
        </authorList>
    </citation>
    <scope>NUCLEOTIDE SEQUENCE [LARGE SCALE GENOMIC DNA]</scope>
    <source>
        <strain evidence="6 7">DSM 20505</strain>
    </source>
</reference>
<dbReference type="InterPro" id="IPR003593">
    <property type="entry name" value="AAA+_ATPase"/>
</dbReference>
<sequence length="288" mass="31242">MADVGVSAGYARRIIMEQYAIELDGIAKSFAGKQVLRDVNLKIAPGTIVGYIGQNGAGKSTTVKIILGLLDQDAGTVSIFGRAVDRDDPMYKRRIGYVPEGADLFEALTAREYLQLVGQLYGLPESEADYKAQQLAEIVGLGAAFDRRIASYSKGMRQLVLIIASLLHDPDILFWDEPLNGLDANAVLVVEEILQELRNRGKTIFYSSHIMDVVQKLSDRIILLNAGTVVADGPFNQLAASPDTSLQQLFNEMTGFAEHGEKAKAFVDIVMGGADDENAQADAESDSE</sequence>
<dbReference type="PATRIC" id="fig|1291052.5.peg.523"/>
<dbReference type="EMBL" id="AYYO01000056">
    <property type="protein sequence ID" value="KRM54293.1"/>
    <property type="molecule type" value="Genomic_DNA"/>
</dbReference>
<dbReference type="PROSITE" id="PS50893">
    <property type="entry name" value="ABC_TRANSPORTER_2"/>
    <property type="match status" value="1"/>
</dbReference>
<keyword evidence="4 6" id="KW-0067">ATP-binding</keyword>
<organism evidence="6 7">
    <name type="scientific">Lacticaseibacillus sharpeae JCM 1186 = DSM 20505</name>
    <dbReference type="NCBI Taxonomy" id="1291052"/>
    <lineage>
        <taxon>Bacteria</taxon>
        <taxon>Bacillati</taxon>
        <taxon>Bacillota</taxon>
        <taxon>Bacilli</taxon>
        <taxon>Lactobacillales</taxon>
        <taxon>Lactobacillaceae</taxon>
        <taxon>Lacticaseibacillus</taxon>
    </lineage>
</organism>
<evidence type="ECO:0000256" key="2">
    <source>
        <dbReference type="ARBA" id="ARBA00022448"/>
    </source>
</evidence>
<comment type="caution">
    <text evidence="6">The sequence shown here is derived from an EMBL/GenBank/DDBJ whole genome shotgun (WGS) entry which is preliminary data.</text>
</comment>
<accession>A0A0R1ZIN4</accession>
<evidence type="ECO:0000256" key="3">
    <source>
        <dbReference type="ARBA" id="ARBA00022741"/>
    </source>
</evidence>
<gene>
    <name evidence="6" type="ORF">FC18_GL000512</name>
</gene>
<dbReference type="AlphaFoldDB" id="A0A0R1ZIN4"/>
<dbReference type="Pfam" id="PF00005">
    <property type="entry name" value="ABC_tran"/>
    <property type="match status" value="1"/>
</dbReference>
<evidence type="ECO:0000313" key="7">
    <source>
        <dbReference type="Proteomes" id="UP000051679"/>
    </source>
</evidence>
<keyword evidence="3" id="KW-0547">Nucleotide-binding</keyword>
<dbReference type="CDD" id="cd03230">
    <property type="entry name" value="ABC_DR_subfamily_A"/>
    <property type="match status" value="1"/>
</dbReference>
<name>A0A0R1ZIN4_9LACO</name>
<dbReference type="InterPro" id="IPR003439">
    <property type="entry name" value="ABC_transporter-like_ATP-bd"/>
</dbReference>
<protein>
    <submittedName>
        <fullName evidence="6">Abc transporter, atp-binding protein</fullName>
    </submittedName>
</protein>
<proteinExistence type="inferred from homology"/>
<evidence type="ECO:0000259" key="5">
    <source>
        <dbReference type="PROSITE" id="PS50893"/>
    </source>
</evidence>
<dbReference type="PANTHER" id="PTHR42711">
    <property type="entry name" value="ABC TRANSPORTER ATP-BINDING PROTEIN"/>
    <property type="match status" value="1"/>
</dbReference>
<dbReference type="PROSITE" id="PS00211">
    <property type="entry name" value="ABC_TRANSPORTER_1"/>
    <property type="match status" value="1"/>
</dbReference>
<dbReference type="GO" id="GO:0016887">
    <property type="term" value="F:ATP hydrolysis activity"/>
    <property type="evidence" value="ECO:0007669"/>
    <property type="project" value="InterPro"/>
</dbReference>
<feature type="domain" description="ABC transporter" evidence="5">
    <location>
        <begin position="21"/>
        <end position="251"/>
    </location>
</feature>
<evidence type="ECO:0000313" key="6">
    <source>
        <dbReference type="EMBL" id="KRM54293.1"/>
    </source>
</evidence>
<dbReference type="InterPro" id="IPR017871">
    <property type="entry name" value="ABC_transporter-like_CS"/>
</dbReference>
<evidence type="ECO:0000256" key="4">
    <source>
        <dbReference type="ARBA" id="ARBA00022840"/>
    </source>
</evidence>
<dbReference type="SUPFAM" id="SSF52540">
    <property type="entry name" value="P-loop containing nucleoside triphosphate hydrolases"/>
    <property type="match status" value="1"/>
</dbReference>
<keyword evidence="2" id="KW-0813">Transport</keyword>
<dbReference type="Proteomes" id="UP000051679">
    <property type="component" value="Unassembled WGS sequence"/>
</dbReference>